<keyword evidence="2" id="KW-0472">Membrane</keyword>
<evidence type="ECO:0000256" key="1">
    <source>
        <dbReference type="SAM" id="MobiDB-lite"/>
    </source>
</evidence>
<dbReference type="GeneID" id="97989657"/>
<proteinExistence type="predicted"/>
<evidence type="ECO:0000313" key="5">
    <source>
        <dbReference type="Proteomes" id="UP000260812"/>
    </source>
</evidence>
<evidence type="ECO:0000313" key="6">
    <source>
        <dbReference type="Proteomes" id="UP000261166"/>
    </source>
</evidence>
<comment type="caution">
    <text evidence="4">The sequence shown here is derived from an EMBL/GenBank/DDBJ whole genome shotgun (WGS) entry which is preliminary data.</text>
</comment>
<sequence>MDKTSTANNGTDNVNKDKTGSRQALRKLLENAKVHFMQLGLKRKTVIFVMSTFIGAVLFTSFIFGVIYSNTWKRTVINHVKSIESEKEDGKISGAVESIEKQ</sequence>
<feature type="transmembrane region" description="Helical" evidence="2">
    <location>
        <begin position="46"/>
        <end position="68"/>
    </location>
</feature>
<dbReference type="EMBL" id="QVLU01000015">
    <property type="protein sequence ID" value="RGE70591.1"/>
    <property type="molecule type" value="Genomic_DNA"/>
</dbReference>
<dbReference type="Proteomes" id="UP000260812">
    <property type="component" value="Unassembled WGS sequence"/>
</dbReference>
<evidence type="ECO:0000256" key="2">
    <source>
        <dbReference type="SAM" id="Phobius"/>
    </source>
</evidence>
<accession>A0A3E3IUI1</accession>
<name>A0A3E3IUI1_9FIRM</name>
<protein>
    <submittedName>
        <fullName evidence="4">Uncharacterized protein</fullName>
    </submittedName>
</protein>
<reference evidence="4 6" key="1">
    <citation type="submission" date="2018-08" db="EMBL/GenBank/DDBJ databases">
        <title>A genome reference for cultivated species of the human gut microbiota.</title>
        <authorList>
            <person name="Zou Y."/>
            <person name="Xue W."/>
            <person name="Luo G."/>
        </authorList>
    </citation>
    <scope>NUCLEOTIDE SEQUENCE [LARGE SCALE GENOMIC DNA]</scope>
    <source>
        <strain evidence="4 6">AF26-4BH</strain>
        <strain evidence="3">TF05-5AC</strain>
    </source>
</reference>
<dbReference type="EMBL" id="QVLV01000022">
    <property type="protein sequence ID" value="RGE56675.1"/>
    <property type="molecule type" value="Genomic_DNA"/>
</dbReference>
<evidence type="ECO:0000313" key="3">
    <source>
        <dbReference type="EMBL" id="RGE56675.1"/>
    </source>
</evidence>
<gene>
    <name evidence="4" type="ORF">DWY69_16820</name>
    <name evidence="3" type="ORF">DXC51_23050</name>
</gene>
<feature type="region of interest" description="Disordered" evidence="1">
    <location>
        <begin position="1"/>
        <end position="20"/>
    </location>
</feature>
<dbReference type="AlphaFoldDB" id="A0A3E3IUI1"/>
<feature type="compositionally biased region" description="Polar residues" evidence="1">
    <location>
        <begin position="1"/>
        <end position="13"/>
    </location>
</feature>
<keyword evidence="5" id="KW-1185">Reference proteome</keyword>
<dbReference type="RefSeq" id="WP_025490429.1">
    <property type="nucleotide sequence ID" value="NZ_CALBAU010000086.1"/>
</dbReference>
<dbReference type="Proteomes" id="UP000261166">
    <property type="component" value="Unassembled WGS sequence"/>
</dbReference>
<evidence type="ECO:0000313" key="4">
    <source>
        <dbReference type="EMBL" id="RGE70591.1"/>
    </source>
</evidence>
<keyword evidence="2" id="KW-0812">Transmembrane</keyword>
<keyword evidence="2" id="KW-1133">Transmembrane helix</keyword>
<organism evidence="4 6">
    <name type="scientific">Eisenbergiella massiliensis</name>
    <dbReference type="NCBI Taxonomy" id="1720294"/>
    <lineage>
        <taxon>Bacteria</taxon>
        <taxon>Bacillati</taxon>
        <taxon>Bacillota</taxon>
        <taxon>Clostridia</taxon>
        <taxon>Lachnospirales</taxon>
        <taxon>Lachnospiraceae</taxon>
        <taxon>Eisenbergiella</taxon>
    </lineage>
</organism>